<dbReference type="PANTHER" id="PTHR30411:SF1">
    <property type="entry name" value="CYTOPLASMIC PROTEIN"/>
    <property type="match status" value="1"/>
</dbReference>
<organism evidence="2 3">
    <name type="scientific">Allosaccharopolyspora coralli</name>
    <dbReference type="NCBI Taxonomy" id="2665642"/>
    <lineage>
        <taxon>Bacteria</taxon>
        <taxon>Bacillati</taxon>
        <taxon>Actinomycetota</taxon>
        <taxon>Actinomycetes</taxon>
        <taxon>Pseudonocardiales</taxon>
        <taxon>Pseudonocardiaceae</taxon>
        <taxon>Allosaccharopolyspora</taxon>
    </lineage>
</organism>
<dbReference type="EMBL" id="CP045929">
    <property type="protein sequence ID" value="QGK68325.1"/>
    <property type="molecule type" value="Genomic_DNA"/>
</dbReference>
<gene>
    <name evidence="2" type="ORF">GIY23_00990</name>
</gene>
<keyword evidence="3" id="KW-1185">Reference proteome</keyword>
<name>A0A5Q3QA34_9PSEU</name>
<dbReference type="PANTHER" id="PTHR30411">
    <property type="entry name" value="CYTOPLASMIC PROTEIN"/>
    <property type="match status" value="1"/>
</dbReference>
<evidence type="ECO:0000259" key="1">
    <source>
        <dbReference type="Pfam" id="PF04073"/>
    </source>
</evidence>
<evidence type="ECO:0000313" key="2">
    <source>
        <dbReference type="EMBL" id="QGK68325.1"/>
    </source>
</evidence>
<dbReference type="Pfam" id="PF04073">
    <property type="entry name" value="tRNA_edit"/>
    <property type="match status" value="1"/>
</dbReference>
<dbReference type="GO" id="GO:0002161">
    <property type="term" value="F:aminoacyl-tRNA deacylase activity"/>
    <property type="evidence" value="ECO:0007669"/>
    <property type="project" value="InterPro"/>
</dbReference>
<accession>A0A5Q3QA34</accession>
<dbReference type="KEGG" id="sace:GIY23_00990"/>
<protein>
    <submittedName>
        <fullName evidence="2">YbaK/EbsC family protein</fullName>
    </submittedName>
</protein>
<dbReference type="Gene3D" id="3.90.960.10">
    <property type="entry name" value="YbaK/aminoacyl-tRNA synthetase-associated domain"/>
    <property type="match status" value="1"/>
</dbReference>
<dbReference type="CDD" id="cd04333">
    <property type="entry name" value="ProX_deacylase"/>
    <property type="match status" value="1"/>
</dbReference>
<dbReference type="SUPFAM" id="SSF55826">
    <property type="entry name" value="YbaK/ProRS associated domain"/>
    <property type="match status" value="1"/>
</dbReference>
<dbReference type="RefSeq" id="WP_154074934.1">
    <property type="nucleotide sequence ID" value="NZ_CP045929.1"/>
</dbReference>
<dbReference type="Proteomes" id="UP000371041">
    <property type="component" value="Chromosome"/>
</dbReference>
<proteinExistence type="predicted"/>
<reference evidence="3" key="1">
    <citation type="submission" date="2019-11" db="EMBL/GenBank/DDBJ databases">
        <title>The complete genome sequence of Saccharopolyspora sp. E2A.</title>
        <authorList>
            <person name="Zhang G."/>
        </authorList>
    </citation>
    <scope>NUCLEOTIDE SEQUENCE [LARGE SCALE GENOMIC DNA]</scope>
    <source>
        <strain evidence="3">E2A</strain>
    </source>
</reference>
<dbReference type="AlphaFoldDB" id="A0A5Q3QA34"/>
<evidence type="ECO:0000313" key="3">
    <source>
        <dbReference type="Proteomes" id="UP000371041"/>
    </source>
</evidence>
<sequence>MDQVAQDVAERLRGWGATGEIVEFEDTVPTAAVAAQRLGCEVGAIANSLVFRVGDEPLLIITSGAHRADTQRVAARLEIGPIKRADPEFVLACTGQPVGGVAPVGHPQPIRTVVDSALTGYPTVWAGGGTKHTMFPTSHDELVRLTGGLSTEVAQEASG</sequence>
<dbReference type="InterPro" id="IPR007214">
    <property type="entry name" value="YbaK/aa-tRNA-synth-assoc-dom"/>
</dbReference>
<feature type="domain" description="YbaK/aminoacyl-tRNA synthetase-associated" evidence="1">
    <location>
        <begin position="27"/>
        <end position="145"/>
    </location>
</feature>
<dbReference type="InterPro" id="IPR036754">
    <property type="entry name" value="YbaK/aa-tRNA-synt-asso_dom_sf"/>
</dbReference>